<sequence>MGRIRHCNMIAYFVGFLKEFDNSPCIPNQQNASFFENSLKQHKFAFKVAWKLLTLMKKLTVRFQPKEDKLLIQSWLNISKDPIDEIDQRGDSFWMRIGEAYNNQRDKNFQERKPMTLKVL</sequence>
<proteinExistence type="predicted"/>
<organism evidence="1 3">
    <name type="scientific">Medicago truncatula</name>
    <name type="common">Barrel medic</name>
    <name type="synonym">Medicago tribuloides</name>
    <dbReference type="NCBI Taxonomy" id="3880"/>
    <lineage>
        <taxon>Eukaryota</taxon>
        <taxon>Viridiplantae</taxon>
        <taxon>Streptophyta</taxon>
        <taxon>Embryophyta</taxon>
        <taxon>Tracheophyta</taxon>
        <taxon>Spermatophyta</taxon>
        <taxon>Magnoliopsida</taxon>
        <taxon>eudicotyledons</taxon>
        <taxon>Gunneridae</taxon>
        <taxon>Pentapetalae</taxon>
        <taxon>rosids</taxon>
        <taxon>fabids</taxon>
        <taxon>Fabales</taxon>
        <taxon>Fabaceae</taxon>
        <taxon>Papilionoideae</taxon>
        <taxon>50 kb inversion clade</taxon>
        <taxon>NPAAA clade</taxon>
        <taxon>Hologalegina</taxon>
        <taxon>IRL clade</taxon>
        <taxon>Trifolieae</taxon>
        <taxon>Medicago</taxon>
    </lineage>
</organism>
<evidence type="ECO:0000313" key="3">
    <source>
        <dbReference type="Proteomes" id="UP000002051"/>
    </source>
</evidence>
<reference evidence="1 3" key="2">
    <citation type="journal article" date="2014" name="BMC Genomics">
        <title>An improved genome release (version Mt4.0) for the model legume Medicago truncatula.</title>
        <authorList>
            <person name="Tang H."/>
            <person name="Krishnakumar V."/>
            <person name="Bidwell S."/>
            <person name="Rosen B."/>
            <person name="Chan A."/>
            <person name="Zhou S."/>
            <person name="Gentzbittel L."/>
            <person name="Childs K.L."/>
            <person name="Yandell M."/>
            <person name="Gundlach H."/>
            <person name="Mayer K.F."/>
            <person name="Schwartz D.C."/>
            <person name="Town C.D."/>
        </authorList>
    </citation>
    <scope>GENOME REANNOTATION</scope>
    <source>
        <strain evidence="1">A17</strain>
        <strain evidence="2 3">cv. Jemalong A17</strain>
    </source>
</reference>
<protein>
    <submittedName>
        <fullName evidence="1 2">Uncharacterized protein</fullName>
    </submittedName>
</protein>
<dbReference type="PANTHER" id="PTHR45023">
    <property type="match status" value="1"/>
</dbReference>
<dbReference type="Proteomes" id="UP000002051">
    <property type="component" value="Chromosome 2"/>
</dbReference>
<dbReference type="HOGENOM" id="CLU_2053098_0_0_1"/>
<evidence type="ECO:0000313" key="1">
    <source>
        <dbReference type="EMBL" id="KEH36877.1"/>
    </source>
</evidence>
<dbReference type="EnsemblPlants" id="KEH36877">
    <property type="protein sequence ID" value="KEH36877"/>
    <property type="gene ID" value="MTR_2g023560"/>
</dbReference>
<accession>A0A072V512</accession>
<dbReference type="PANTHER" id="PTHR45023:SF4">
    <property type="entry name" value="GLYCINE-RICH PROTEIN-RELATED"/>
    <property type="match status" value="1"/>
</dbReference>
<name>A0A072V512_MEDTR</name>
<dbReference type="EMBL" id="CM001218">
    <property type="protein sequence ID" value="KEH36877.1"/>
    <property type="molecule type" value="Genomic_DNA"/>
</dbReference>
<gene>
    <name evidence="1" type="ordered locus">MTR_2g023560</name>
</gene>
<reference evidence="2" key="3">
    <citation type="submission" date="2015-04" db="UniProtKB">
        <authorList>
            <consortium name="EnsemblPlants"/>
        </authorList>
    </citation>
    <scope>IDENTIFICATION</scope>
    <source>
        <strain evidence="2">cv. Jemalong A17</strain>
    </source>
</reference>
<keyword evidence="3" id="KW-1185">Reference proteome</keyword>
<dbReference type="AlphaFoldDB" id="A0A072V512"/>
<evidence type="ECO:0000313" key="2">
    <source>
        <dbReference type="EnsemblPlants" id="KEH36877"/>
    </source>
</evidence>
<reference evidence="1 3" key="1">
    <citation type="journal article" date="2011" name="Nature">
        <title>The Medicago genome provides insight into the evolution of rhizobial symbioses.</title>
        <authorList>
            <person name="Young N.D."/>
            <person name="Debelle F."/>
            <person name="Oldroyd G.E."/>
            <person name="Geurts R."/>
            <person name="Cannon S.B."/>
            <person name="Udvardi M.K."/>
            <person name="Benedito V.A."/>
            <person name="Mayer K.F."/>
            <person name="Gouzy J."/>
            <person name="Schoof H."/>
            <person name="Van de Peer Y."/>
            <person name="Proost S."/>
            <person name="Cook D.R."/>
            <person name="Meyers B.C."/>
            <person name="Spannagl M."/>
            <person name="Cheung F."/>
            <person name="De Mita S."/>
            <person name="Krishnakumar V."/>
            <person name="Gundlach H."/>
            <person name="Zhou S."/>
            <person name="Mudge J."/>
            <person name="Bharti A.K."/>
            <person name="Murray J.D."/>
            <person name="Naoumkina M.A."/>
            <person name="Rosen B."/>
            <person name="Silverstein K.A."/>
            <person name="Tang H."/>
            <person name="Rombauts S."/>
            <person name="Zhao P.X."/>
            <person name="Zhou P."/>
            <person name="Barbe V."/>
            <person name="Bardou P."/>
            <person name="Bechner M."/>
            <person name="Bellec A."/>
            <person name="Berger A."/>
            <person name="Berges H."/>
            <person name="Bidwell S."/>
            <person name="Bisseling T."/>
            <person name="Choisne N."/>
            <person name="Couloux A."/>
            <person name="Denny R."/>
            <person name="Deshpande S."/>
            <person name="Dai X."/>
            <person name="Doyle J.J."/>
            <person name="Dudez A.M."/>
            <person name="Farmer A.D."/>
            <person name="Fouteau S."/>
            <person name="Franken C."/>
            <person name="Gibelin C."/>
            <person name="Gish J."/>
            <person name="Goldstein S."/>
            <person name="Gonzalez A.J."/>
            <person name="Green P.J."/>
            <person name="Hallab A."/>
            <person name="Hartog M."/>
            <person name="Hua A."/>
            <person name="Humphray S.J."/>
            <person name="Jeong D.H."/>
            <person name="Jing Y."/>
            <person name="Jocker A."/>
            <person name="Kenton S.M."/>
            <person name="Kim D.J."/>
            <person name="Klee K."/>
            <person name="Lai H."/>
            <person name="Lang C."/>
            <person name="Lin S."/>
            <person name="Macmil S.L."/>
            <person name="Magdelenat G."/>
            <person name="Matthews L."/>
            <person name="McCorrison J."/>
            <person name="Monaghan E.L."/>
            <person name="Mun J.H."/>
            <person name="Najar F.Z."/>
            <person name="Nicholson C."/>
            <person name="Noirot C."/>
            <person name="O'Bleness M."/>
            <person name="Paule C.R."/>
            <person name="Poulain J."/>
            <person name="Prion F."/>
            <person name="Qin B."/>
            <person name="Qu C."/>
            <person name="Retzel E.F."/>
            <person name="Riddle C."/>
            <person name="Sallet E."/>
            <person name="Samain S."/>
            <person name="Samson N."/>
            <person name="Sanders I."/>
            <person name="Saurat O."/>
            <person name="Scarpelli C."/>
            <person name="Schiex T."/>
            <person name="Segurens B."/>
            <person name="Severin A.J."/>
            <person name="Sherrier D.J."/>
            <person name="Shi R."/>
            <person name="Sims S."/>
            <person name="Singer S.R."/>
            <person name="Sinharoy S."/>
            <person name="Sterck L."/>
            <person name="Viollet A."/>
            <person name="Wang B.B."/>
            <person name="Wang K."/>
            <person name="Wang M."/>
            <person name="Wang X."/>
            <person name="Warfsmann J."/>
            <person name="Weissenbach J."/>
            <person name="White D.D."/>
            <person name="White J.D."/>
            <person name="Wiley G.B."/>
            <person name="Wincker P."/>
            <person name="Xing Y."/>
            <person name="Yang L."/>
            <person name="Yao Z."/>
            <person name="Ying F."/>
            <person name="Zhai J."/>
            <person name="Zhou L."/>
            <person name="Zuber A."/>
            <person name="Denarie J."/>
            <person name="Dixon R.A."/>
            <person name="May G.D."/>
            <person name="Schwartz D.C."/>
            <person name="Rogers J."/>
            <person name="Quetier F."/>
            <person name="Town C.D."/>
            <person name="Roe B.A."/>
        </authorList>
    </citation>
    <scope>NUCLEOTIDE SEQUENCE [LARGE SCALE GENOMIC DNA]</scope>
    <source>
        <strain evidence="1">A17</strain>
        <strain evidence="2 3">cv. Jemalong A17</strain>
    </source>
</reference>